<dbReference type="InterPro" id="IPR036116">
    <property type="entry name" value="FN3_sf"/>
</dbReference>
<protein>
    <submittedName>
        <fullName evidence="2">Fibronectin type III domain-containing protein</fullName>
    </submittedName>
</protein>
<name>A0A9D9I4I2_9BACT</name>
<evidence type="ECO:0000259" key="1">
    <source>
        <dbReference type="PROSITE" id="PS50853"/>
    </source>
</evidence>
<accession>A0A9D9I4I2</accession>
<dbReference type="CDD" id="cd00063">
    <property type="entry name" value="FN3"/>
    <property type="match status" value="1"/>
</dbReference>
<proteinExistence type="predicted"/>
<dbReference type="PROSITE" id="PS51257">
    <property type="entry name" value="PROKAR_LIPOPROTEIN"/>
    <property type="match status" value="1"/>
</dbReference>
<comment type="caution">
    <text evidence="2">The sequence shown here is derived from an EMBL/GenBank/DDBJ whole genome shotgun (WGS) entry which is preliminary data.</text>
</comment>
<dbReference type="EMBL" id="JADIME010000038">
    <property type="protein sequence ID" value="MBO8465099.1"/>
    <property type="molecule type" value="Genomic_DNA"/>
</dbReference>
<reference evidence="2" key="1">
    <citation type="submission" date="2020-10" db="EMBL/GenBank/DDBJ databases">
        <authorList>
            <person name="Gilroy R."/>
        </authorList>
    </citation>
    <scope>NUCLEOTIDE SEQUENCE</scope>
    <source>
        <strain evidence="2">10037</strain>
    </source>
</reference>
<feature type="domain" description="Fibronectin type-III" evidence="1">
    <location>
        <begin position="32"/>
        <end position="118"/>
    </location>
</feature>
<dbReference type="InterPro" id="IPR013783">
    <property type="entry name" value="Ig-like_fold"/>
</dbReference>
<sequence>MKLRSYFFAGAIVATAFVSCNRDELKDTVLDAPVLEVSETSPTSFTVAWKEVSGADMYTYEFKEEQASTESLSVTFNGLETDTTYTLRVRAVSTVASVVSDWSEISVDLVSGGGSEDPVFSVNLSTQMKPGYILNVKTSPADKEYPYYFEPVPGSVYETFGNDPEAMFADIISTYLLYYQGDKANAFENLHMTGDKDVDYNISGYAEPEFHVFAAGIDDEMNITTEVEHVQVAVDLPVSENTFLITVDICTQSFIQVTVAPSNGDQYALILQDKETVDAMSEAQLRNFLLSLVNDNSLCTNEVTMKYENGIVPSHDYSVLVFGCEDGVMTTEISRKDLRTPDPEVVEDLTFEFSVEVLGPQEAEVEVVPSDQQASYFYDVVSLSDWDAHYRNEPSLYVEEMASSQGRSVAEYLDNFGSIGTETASYDSFYLSSGTDYILFAMGYYFEGDEVVWLDAQSTGFSTPAYGGGAGGNLTFQLQIMAVEIGRFYVDVIPSDDTFPYVYAVLTDAEYDEYYPDDVYGYFYGQYESSGFEGTFADYVGSISRTGETYELSDYHASDSCRYYKLIAAEVSMEGGNVVFYEPAETDEFFEY</sequence>
<reference evidence="2" key="2">
    <citation type="journal article" date="2021" name="PeerJ">
        <title>Extensive microbial diversity within the chicken gut microbiome revealed by metagenomics and culture.</title>
        <authorList>
            <person name="Gilroy R."/>
            <person name="Ravi A."/>
            <person name="Getino M."/>
            <person name="Pursley I."/>
            <person name="Horton D.L."/>
            <person name="Alikhan N.F."/>
            <person name="Baker D."/>
            <person name="Gharbi K."/>
            <person name="Hall N."/>
            <person name="Watson M."/>
            <person name="Adriaenssens E.M."/>
            <person name="Foster-Nyarko E."/>
            <person name="Jarju S."/>
            <person name="Secka A."/>
            <person name="Antonio M."/>
            <person name="Oren A."/>
            <person name="Chaudhuri R.R."/>
            <person name="La Ragione R."/>
            <person name="Hildebrand F."/>
            <person name="Pallen M.J."/>
        </authorList>
    </citation>
    <scope>NUCLEOTIDE SEQUENCE</scope>
    <source>
        <strain evidence="2">10037</strain>
    </source>
</reference>
<gene>
    <name evidence="2" type="ORF">IAB93_03775</name>
</gene>
<dbReference type="Gene3D" id="2.60.40.10">
    <property type="entry name" value="Immunoglobulins"/>
    <property type="match status" value="1"/>
</dbReference>
<dbReference type="AlphaFoldDB" id="A0A9D9I4I2"/>
<dbReference type="Proteomes" id="UP000823597">
    <property type="component" value="Unassembled WGS sequence"/>
</dbReference>
<dbReference type="SMART" id="SM00060">
    <property type="entry name" value="FN3"/>
    <property type="match status" value="1"/>
</dbReference>
<evidence type="ECO:0000313" key="3">
    <source>
        <dbReference type="Proteomes" id="UP000823597"/>
    </source>
</evidence>
<dbReference type="SUPFAM" id="SSF49265">
    <property type="entry name" value="Fibronectin type III"/>
    <property type="match status" value="1"/>
</dbReference>
<dbReference type="InterPro" id="IPR003961">
    <property type="entry name" value="FN3_dom"/>
</dbReference>
<organism evidence="2 3">
    <name type="scientific">Candidatus Merdivivens pullistercoris</name>
    <dbReference type="NCBI Taxonomy" id="2840873"/>
    <lineage>
        <taxon>Bacteria</taxon>
        <taxon>Pseudomonadati</taxon>
        <taxon>Bacteroidota</taxon>
        <taxon>Bacteroidia</taxon>
        <taxon>Bacteroidales</taxon>
        <taxon>Muribaculaceae</taxon>
        <taxon>Muribaculaceae incertae sedis</taxon>
        <taxon>Candidatus Merdivivens</taxon>
    </lineage>
</organism>
<evidence type="ECO:0000313" key="2">
    <source>
        <dbReference type="EMBL" id="MBO8465099.1"/>
    </source>
</evidence>
<dbReference type="PROSITE" id="PS50853">
    <property type="entry name" value="FN3"/>
    <property type="match status" value="1"/>
</dbReference>
<dbReference type="Pfam" id="PF00041">
    <property type="entry name" value="fn3"/>
    <property type="match status" value="1"/>
</dbReference>